<evidence type="ECO:0000256" key="9">
    <source>
        <dbReference type="RuleBase" id="RU361166"/>
    </source>
</evidence>
<dbReference type="InterPro" id="IPR012341">
    <property type="entry name" value="6hp_glycosidase-like_sf"/>
</dbReference>
<dbReference type="Proteomes" id="UP001217089">
    <property type="component" value="Unassembled WGS sequence"/>
</dbReference>
<evidence type="ECO:0000256" key="1">
    <source>
        <dbReference type="ARBA" id="ARBA00000966"/>
    </source>
</evidence>
<evidence type="ECO:0000313" key="12">
    <source>
        <dbReference type="Proteomes" id="UP001217089"/>
    </source>
</evidence>
<feature type="active site" evidence="8">
    <location>
        <position position="436"/>
    </location>
</feature>
<dbReference type="SUPFAM" id="SSF48208">
    <property type="entry name" value="Six-hairpin glycosidases"/>
    <property type="match status" value="1"/>
</dbReference>
<evidence type="ECO:0000256" key="4">
    <source>
        <dbReference type="ARBA" id="ARBA00023001"/>
    </source>
</evidence>
<reference evidence="11 12" key="1">
    <citation type="submission" date="2022-12" db="EMBL/GenBank/DDBJ databases">
        <title>Chromosome-level genome of Tegillarca granosa.</title>
        <authorList>
            <person name="Kim J."/>
        </authorList>
    </citation>
    <scope>NUCLEOTIDE SEQUENCE [LARGE SCALE GENOMIC DNA]</scope>
    <source>
        <strain evidence="11">Teg-2019</strain>
        <tissue evidence="11">Adductor muscle</tissue>
    </source>
</reference>
<dbReference type="InterPro" id="IPR008928">
    <property type="entry name" value="6-hairpin_glycosidase_sf"/>
</dbReference>
<evidence type="ECO:0000256" key="8">
    <source>
        <dbReference type="PROSITE-ProRule" id="PRU10060"/>
    </source>
</evidence>
<keyword evidence="3 8" id="KW-0378">Hydrolase</keyword>
<keyword evidence="7 8" id="KW-0624">Polysaccharide degradation</keyword>
<keyword evidence="12" id="KW-1185">Reference proteome</keyword>
<organism evidence="11 12">
    <name type="scientific">Tegillarca granosa</name>
    <name type="common">Malaysian cockle</name>
    <name type="synonym">Anadara granosa</name>
    <dbReference type="NCBI Taxonomy" id="220873"/>
    <lineage>
        <taxon>Eukaryota</taxon>
        <taxon>Metazoa</taxon>
        <taxon>Spiralia</taxon>
        <taxon>Lophotrochozoa</taxon>
        <taxon>Mollusca</taxon>
        <taxon>Bivalvia</taxon>
        <taxon>Autobranchia</taxon>
        <taxon>Pteriomorphia</taxon>
        <taxon>Arcoida</taxon>
        <taxon>Arcoidea</taxon>
        <taxon>Arcidae</taxon>
        <taxon>Tegillarca</taxon>
    </lineage>
</organism>
<sequence>MDFDVDLTSGSSMEVALVGRMHNGAQTPNGHVFLSQSCGVCGSSEHSGAPTKYNYGEALGLSILFYDAQRSGRLPANNPIPWRGDSAVNDGDNGIDLSGGWYDAGDHVKFNLPMSSASTILLWGLEKWKDAYEAAGQLDMMYDMIRWPLEYFLKCWRPAQNEYYVQVGDGQTDHSYWGRPEDMHMWRPAYKVTPSRPGSDVAGETAASLAAGSIVFKTKDPAFSAKLVEAAKGLYKFARDYRGRYSDSVPQAKAYYGSNKVTDELCEGAAWLHKATGDNMYLNDAKSFYQPGVPWALNWGDKEIACQMLLYEITKEDKYKNDVSAFVRSYMPGGSVGYTPCGLVFANDWGSLRYAGNAAFVALLAVQNGIGGDDYKTWALSQIDYILGDNNRHMSYEIGFGSYYPTHPHHRSSSSSHALLKGGLVGGPDKNDHYEDRQDDYQKNEVACDYNAGFQSALAGLVHFAHNGQLPAAPPSKC</sequence>
<dbReference type="EC" id="3.2.1.4" evidence="9"/>
<comment type="similarity">
    <text evidence="2 8 9">Belongs to the glycosyl hydrolase 9 (cellulase E) family.</text>
</comment>
<comment type="catalytic activity">
    <reaction evidence="1 9">
        <text>Endohydrolysis of (1-&gt;4)-beta-D-glucosidic linkages in cellulose, lichenin and cereal beta-D-glucans.</text>
        <dbReference type="EC" id="3.2.1.4"/>
    </reaction>
</comment>
<dbReference type="InterPro" id="IPR001701">
    <property type="entry name" value="Glyco_hydro_9"/>
</dbReference>
<feature type="active site" evidence="8">
    <location>
        <position position="445"/>
    </location>
</feature>
<proteinExistence type="inferred from homology"/>
<dbReference type="Pfam" id="PF00759">
    <property type="entry name" value="Glyco_hydro_9"/>
    <property type="match status" value="1"/>
</dbReference>
<evidence type="ECO:0000256" key="3">
    <source>
        <dbReference type="ARBA" id="ARBA00022801"/>
    </source>
</evidence>
<dbReference type="PANTHER" id="PTHR22298">
    <property type="entry name" value="ENDO-1,4-BETA-GLUCANASE"/>
    <property type="match status" value="1"/>
</dbReference>
<keyword evidence="5 8" id="KW-0119">Carbohydrate metabolism</keyword>
<gene>
    <name evidence="11" type="ORF">KUTeg_014943</name>
</gene>
<keyword evidence="6 8" id="KW-0326">Glycosidase</keyword>
<name>A0ABQ9ENN9_TEGGR</name>
<evidence type="ECO:0000313" key="11">
    <source>
        <dbReference type="EMBL" id="KAJ8306859.1"/>
    </source>
</evidence>
<keyword evidence="4 9" id="KW-0136">Cellulose degradation</keyword>
<feature type="domain" description="Glycoside hydrolase family 9" evidence="10">
    <location>
        <begin position="55"/>
        <end position="458"/>
    </location>
</feature>
<evidence type="ECO:0000256" key="5">
    <source>
        <dbReference type="ARBA" id="ARBA00023277"/>
    </source>
</evidence>
<comment type="caution">
    <text evidence="11">The sequence shown here is derived from an EMBL/GenBank/DDBJ whole genome shotgun (WGS) entry which is preliminary data.</text>
</comment>
<dbReference type="Gene3D" id="1.50.10.10">
    <property type="match status" value="1"/>
</dbReference>
<accession>A0ABQ9ENN9</accession>
<evidence type="ECO:0000256" key="2">
    <source>
        <dbReference type="ARBA" id="ARBA00007072"/>
    </source>
</evidence>
<protein>
    <recommendedName>
        <fullName evidence="9">Endoglucanase</fullName>
        <ecNumber evidence="9">3.2.1.4</ecNumber>
    </recommendedName>
</protein>
<evidence type="ECO:0000256" key="7">
    <source>
        <dbReference type="ARBA" id="ARBA00023326"/>
    </source>
</evidence>
<dbReference type="PROSITE" id="PS00698">
    <property type="entry name" value="GH9_3"/>
    <property type="match status" value="1"/>
</dbReference>
<evidence type="ECO:0000256" key="6">
    <source>
        <dbReference type="ARBA" id="ARBA00023295"/>
    </source>
</evidence>
<evidence type="ECO:0000259" key="10">
    <source>
        <dbReference type="Pfam" id="PF00759"/>
    </source>
</evidence>
<dbReference type="InterPro" id="IPR033126">
    <property type="entry name" value="Glyco_hydro_9_Asp/Glu_AS"/>
</dbReference>
<dbReference type="EMBL" id="JARBDR010000793">
    <property type="protein sequence ID" value="KAJ8306859.1"/>
    <property type="molecule type" value="Genomic_DNA"/>
</dbReference>